<keyword evidence="3" id="KW-1185">Reference proteome</keyword>
<keyword evidence="1" id="KW-0472">Membrane</keyword>
<evidence type="ECO:0000313" key="2">
    <source>
        <dbReference type="EMBL" id="KAF6139530.1"/>
    </source>
</evidence>
<evidence type="ECO:0000256" key="1">
    <source>
        <dbReference type="SAM" id="Phobius"/>
    </source>
</evidence>
<dbReference type="AlphaFoldDB" id="A0A7J7LAH7"/>
<sequence length="98" mass="10236">LSTSTFLSLVAAVSAGTTLFGLPIVVLFVDVSRVCTFSITCVLSVTVGTTVVCGYDNPLPNSYSLSERGSMLLPVTPNSGSIVSNTLEAFHKLLIAPR</sequence>
<name>A0A7J7LAH7_9MAGN</name>
<feature type="transmembrane region" description="Helical" evidence="1">
    <location>
        <begin position="6"/>
        <end position="29"/>
    </location>
</feature>
<comment type="caution">
    <text evidence="2">The sequence shown here is derived from an EMBL/GenBank/DDBJ whole genome shotgun (WGS) entry which is preliminary data.</text>
</comment>
<evidence type="ECO:0000313" key="3">
    <source>
        <dbReference type="Proteomes" id="UP000541444"/>
    </source>
</evidence>
<keyword evidence="1" id="KW-1133">Transmembrane helix</keyword>
<gene>
    <name evidence="2" type="ORF">GIB67_015487</name>
</gene>
<reference evidence="2 3" key="1">
    <citation type="journal article" date="2020" name="IScience">
        <title>Genome Sequencing of the Endangered Kingdonia uniflora (Circaeasteraceae, Ranunculales) Reveals Potential Mechanisms of Evolutionary Specialization.</title>
        <authorList>
            <person name="Sun Y."/>
            <person name="Deng T."/>
            <person name="Zhang A."/>
            <person name="Moore M.J."/>
            <person name="Landis J.B."/>
            <person name="Lin N."/>
            <person name="Zhang H."/>
            <person name="Zhang X."/>
            <person name="Huang J."/>
            <person name="Zhang X."/>
            <person name="Sun H."/>
            <person name="Wang H."/>
        </authorList>
    </citation>
    <scope>NUCLEOTIDE SEQUENCE [LARGE SCALE GENOMIC DNA]</scope>
    <source>
        <strain evidence="2">TB1705</strain>
        <tissue evidence="2">Leaf</tissue>
    </source>
</reference>
<dbReference type="Proteomes" id="UP000541444">
    <property type="component" value="Unassembled WGS sequence"/>
</dbReference>
<keyword evidence="1" id="KW-0812">Transmembrane</keyword>
<organism evidence="2 3">
    <name type="scientific">Kingdonia uniflora</name>
    <dbReference type="NCBI Taxonomy" id="39325"/>
    <lineage>
        <taxon>Eukaryota</taxon>
        <taxon>Viridiplantae</taxon>
        <taxon>Streptophyta</taxon>
        <taxon>Embryophyta</taxon>
        <taxon>Tracheophyta</taxon>
        <taxon>Spermatophyta</taxon>
        <taxon>Magnoliopsida</taxon>
        <taxon>Ranunculales</taxon>
        <taxon>Circaeasteraceae</taxon>
        <taxon>Kingdonia</taxon>
    </lineage>
</organism>
<accession>A0A7J7LAH7</accession>
<proteinExistence type="predicted"/>
<feature type="non-terminal residue" evidence="2">
    <location>
        <position position="98"/>
    </location>
</feature>
<dbReference type="EMBL" id="JACGCM010002464">
    <property type="protein sequence ID" value="KAF6139530.1"/>
    <property type="molecule type" value="Genomic_DNA"/>
</dbReference>
<protein>
    <submittedName>
        <fullName evidence="2">Uncharacterized protein</fullName>
    </submittedName>
</protein>